<dbReference type="InterPro" id="IPR029058">
    <property type="entry name" value="AB_hydrolase_fold"/>
</dbReference>
<dbReference type="InterPro" id="IPR002921">
    <property type="entry name" value="Fungal_lipase-type"/>
</dbReference>
<sequence length="684" mass="77768">MEIIGDNTSFTSLRPKGKVVYCRGEPHKYWLELQFVDENNNPVSGLSVRLEYRPLASAADVALCRQRGYDYNPAPPPNPPAGVTDSQGLVRFDDLYWATVDVKADAQPLADEMEQRPLGISRNPNSQPVSHNHFRPESRDPKWRSNVQISAEQHGHVHHYVTIGELCDRVPEIEHWKDKTPPRFHFPPEKSLKGTEIARETLEKRHVIEICPFRAWSLVLHDTKDYSLANGYNLGMMADMAYATGGDTVIKQFFFEQCLDLSRTPEYLDFPSFAHALVADVPFSQRYTAAEFLDSSQLRDKAVDRPLLDSTQFFYVENAEQVMVSWRGTQEVPDWLTDASFSPQPCPPELAKAGRIHGGFLNAYQLAKERFGDKFTQIKNALAKANGAKKLFICGHSLGGALGLTYAAEMKEIEPILYTYGMPRTFTADAVGRLYQVTHYRHVNDSDTITSVPFDANLDNWLYGKFGPLGTTLGFFWTLAAEMPAQMAGAYVGEHYWHHGKPVVFFRTTQTGSYEECKVMMNPTTCRRLSYSQQYKVKLFLVPSLGETENEEAKEAQEAFIREFPLTDIQTVFPRNTNPTFDHLTNPGRHSMPKEYLPFLNNQLLESAWPELKLSRKTSRENFRQQMEKYGKNSPAEELKRNRMFLSLQDMLDSTLAVTRKLPGGDNALIRFKSVAGEEIELSN</sequence>
<dbReference type="PANTHER" id="PTHR45856:SF24">
    <property type="entry name" value="FUNGAL LIPASE-LIKE DOMAIN-CONTAINING PROTEIN"/>
    <property type="match status" value="1"/>
</dbReference>
<reference evidence="3 4" key="1">
    <citation type="journal article" date="2015" name="Genome Announc.">
        <title>De Novo Genome Sequence of Yersinia aleksiciae Y159T.</title>
        <authorList>
            <person name="Sprague L.D."/>
            <person name="Neubauer H."/>
        </authorList>
    </citation>
    <scope>NUCLEOTIDE SEQUENCE [LARGE SCALE GENOMIC DNA]</scope>
    <source>
        <strain evidence="3 4">159</strain>
    </source>
</reference>
<dbReference type="PANTHER" id="PTHR45856">
    <property type="entry name" value="ALPHA/BETA-HYDROLASES SUPERFAMILY PROTEIN"/>
    <property type="match status" value="1"/>
</dbReference>
<dbReference type="EMBL" id="CP011975">
    <property type="protein sequence ID" value="AKP32436.1"/>
    <property type="molecule type" value="Genomic_DNA"/>
</dbReference>
<proteinExistence type="predicted"/>
<dbReference type="Gene3D" id="3.40.50.1820">
    <property type="entry name" value="alpha/beta hydrolase"/>
    <property type="match status" value="1"/>
</dbReference>
<dbReference type="GeneID" id="61901639"/>
<gene>
    <name evidence="3" type="ORF">ACZ76_02155</name>
</gene>
<organism evidence="3 4">
    <name type="scientific">Yersinia aleksiciae</name>
    <dbReference type="NCBI Taxonomy" id="263819"/>
    <lineage>
        <taxon>Bacteria</taxon>
        <taxon>Pseudomonadati</taxon>
        <taxon>Pseudomonadota</taxon>
        <taxon>Gammaproteobacteria</taxon>
        <taxon>Enterobacterales</taxon>
        <taxon>Yersiniaceae</taxon>
        <taxon>Yersinia</taxon>
    </lineage>
</organism>
<feature type="region of interest" description="Disordered" evidence="1">
    <location>
        <begin position="118"/>
        <end position="142"/>
    </location>
</feature>
<dbReference type="Pfam" id="PF01764">
    <property type="entry name" value="Lipase_3"/>
    <property type="match status" value="1"/>
</dbReference>
<dbReference type="RefSeq" id="WP_048616379.1">
    <property type="nucleotide sequence ID" value="NZ_CABMLM010000003.1"/>
</dbReference>
<evidence type="ECO:0000313" key="3">
    <source>
        <dbReference type="EMBL" id="AKP32436.1"/>
    </source>
</evidence>
<feature type="domain" description="Fungal lipase-type" evidence="2">
    <location>
        <begin position="324"/>
        <end position="455"/>
    </location>
</feature>
<dbReference type="Proteomes" id="UP000069914">
    <property type="component" value="Chromosome"/>
</dbReference>
<evidence type="ECO:0000259" key="2">
    <source>
        <dbReference type="Pfam" id="PF01764"/>
    </source>
</evidence>
<dbReference type="SUPFAM" id="SSF53474">
    <property type="entry name" value="alpha/beta-Hydrolases"/>
    <property type="match status" value="1"/>
</dbReference>
<dbReference type="InterPro" id="IPR051218">
    <property type="entry name" value="Sec_MonoDiacylglyc_Lipase"/>
</dbReference>
<dbReference type="CDD" id="cd00519">
    <property type="entry name" value="Lipase_3"/>
    <property type="match status" value="1"/>
</dbReference>
<accession>A0ABM5U9F6</accession>
<evidence type="ECO:0000313" key="4">
    <source>
        <dbReference type="Proteomes" id="UP000069914"/>
    </source>
</evidence>
<evidence type="ECO:0000256" key="1">
    <source>
        <dbReference type="SAM" id="MobiDB-lite"/>
    </source>
</evidence>
<keyword evidence="4" id="KW-1185">Reference proteome</keyword>
<protein>
    <submittedName>
        <fullName evidence="3">Triacylglycerol lipase</fullName>
    </submittedName>
</protein>
<name>A0ABM5U9F6_YERAE</name>